<dbReference type="PROSITE" id="PS50263">
    <property type="entry name" value="CN_HYDROLASE"/>
    <property type="match status" value="1"/>
</dbReference>
<dbReference type="HOGENOM" id="CLU_022313_2_0_7"/>
<sequence length="525" mass="58511">MNTNIALLQLHTITGDIIANTQNILQQVSKAKKDGATVCITPELSLCGHPDLHEIPTIISTCINSLQQIAKECNGGPSIIVGSIETTPTNIYNTTFLIQNGQIHTLCKKPFTQFYPSIKKEEYILINNNNNNGFCFTSINKQLFLIVTGYKTLINYVCNKIIYQNEQLKKVEAILCPSSEPFIASQIPHFFYELTSISDQLNKPLYFCNQAGEDKNYIFLGGSQCINSQETKNNQSLLFQENYIVVKNHSSVSLKDMSFNSNKLLWEALIHGIQQYVKKNGFSDVVLGLSGGIDSSIVAALAVEALGEHRVHGILMPSPWSSEGSITDAELLANNLDVKTYLLPIHTLIDSFTHSLSELFIGYPPDVTEENIQSRIRGVLLMAISNKFGWMVLSTGNKSERAVGYCTLYGDTCGGLAPIGDLYKTEVYHLAQWYNQSKQKDIIPTSVLTKPPSAELRPGQLDQDSLPPYKELDFILQMLLSKNPTNIDQELLNNPKLNDIKRLIQKNAFKRMQGPPSLVISNFPL</sequence>
<dbReference type="Gene3D" id="3.60.110.10">
    <property type="entry name" value="Carbon-nitrogen hydrolase"/>
    <property type="match status" value="1"/>
</dbReference>
<dbReference type="InterPro" id="IPR014445">
    <property type="entry name" value="Gln-dep_NAD_synthase"/>
</dbReference>
<dbReference type="InterPro" id="IPR003010">
    <property type="entry name" value="C-N_Hydrolase"/>
</dbReference>
<dbReference type="Gene3D" id="3.40.50.620">
    <property type="entry name" value="HUPs"/>
    <property type="match status" value="1"/>
</dbReference>
<dbReference type="SUPFAM" id="SSF56317">
    <property type="entry name" value="Carbon-nitrogen hydrolase"/>
    <property type="match status" value="1"/>
</dbReference>
<accession>Q1MRS6</accession>
<evidence type="ECO:0000313" key="11">
    <source>
        <dbReference type="Proteomes" id="UP000002430"/>
    </source>
</evidence>
<comment type="similarity">
    <text evidence="2 7">In the C-terminal section; belongs to the NAD synthetase family.</text>
</comment>
<dbReference type="STRING" id="363253.LI0244"/>
<evidence type="ECO:0000313" key="10">
    <source>
        <dbReference type="EMBL" id="CAJ54300.1"/>
    </source>
</evidence>
<evidence type="ECO:0000256" key="5">
    <source>
        <dbReference type="ARBA" id="ARBA00022840"/>
    </source>
</evidence>
<dbReference type="EC" id="6.3.5.1" evidence="7"/>
<dbReference type="NCBIfam" id="TIGR00552">
    <property type="entry name" value="nadE"/>
    <property type="match status" value="1"/>
</dbReference>
<gene>
    <name evidence="10" type="primary">nadE</name>
    <name evidence="10" type="ordered locus">LI0244</name>
</gene>
<keyword evidence="6 7" id="KW-0520">NAD</keyword>
<dbReference type="eggNOG" id="COG0388">
    <property type="taxonomic scope" value="Bacteria"/>
</dbReference>
<dbReference type="GO" id="GO:0004359">
    <property type="term" value="F:glutaminase activity"/>
    <property type="evidence" value="ECO:0007669"/>
    <property type="project" value="InterPro"/>
</dbReference>
<dbReference type="EMBL" id="AM180252">
    <property type="protein sequence ID" value="CAJ54300.1"/>
    <property type="molecule type" value="Genomic_DNA"/>
</dbReference>
<dbReference type="GO" id="GO:0009435">
    <property type="term" value="P:NAD+ biosynthetic process"/>
    <property type="evidence" value="ECO:0007669"/>
    <property type="project" value="UniProtKB-UniRule"/>
</dbReference>
<evidence type="ECO:0000256" key="2">
    <source>
        <dbReference type="ARBA" id="ARBA00007145"/>
    </source>
</evidence>
<dbReference type="RefSeq" id="WP_011526326.1">
    <property type="nucleotide sequence ID" value="NC_008011.1"/>
</dbReference>
<dbReference type="CDD" id="cd00553">
    <property type="entry name" value="NAD_synthase"/>
    <property type="match status" value="1"/>
</dbReference>
<dbReference type="GO" id="GO:0005524">
    <property type="term" value="F:ATP binding"/>
    <property type="evidence" value="ECO:0007669"/>
    <property type="project" value="UniProtKB-UniRule"/>
</dbReference>
<name>Q1MRS6_LAWIP</name>
<organism evidence="10 11">
    <name type="scientific">Lawsonia intracellularis (strain PHE/MN1-00)</name>
    <dbReference type="NCBI Taxonomy" id="363253"/>
    <lineage>
        <taxon>Bacteria</taxon>
        <taxon>Pseudomonadati</taxon>
        <taxon>Thermodesulfobacteriota</taxon>
        <taxon>Desulfovibrionia</taxon>
        <taxon>Desulfovibrionales</taxon>
        <taxon>Desulfovibrionaceae</taxon>
        <taxon>Lawsonia</taxon>
    </lineage>
</organism>
<dbReference type="InterPro" id="IPR014729">
    <property type="entry name" value="Rossmann-like_a/b/a_fold"/>
</dbReference>
<evidence type="ECO:0000256" key="7">
    <source>
        <dbReference type="PIRNR" id="PIRNR006630"/>
    </source>
</evidence>
<protein>
    <recommendedName>
        <fullName evidence="7">Glutamine-dependent NAD(+) synthetase</fullName>
        <ecNumber evidence="7">6.3.5.1</ecNumber>
    </recommendedName>
    <alternativeName>
        <fullName evidence="7">NAD(+) synthase [glutamine-hydrolyzing]</fullName>
    </alternativeName>
</protein>
<dbReference type="Pfam" id="PF02540">
    <property type="entry name" value="NAD_synthase"/>
    <property type="match status" value="1"/>
</dbReference>
<comment type="similarity">
    <text evidence="8">Belongs to the NAD synthetase family.</text>
</comment>
<dbReference type="FunFam" id="3.40.50.620:FF:000106">
    <property type="entry name" value="Glutamine-dependent NAD(+) synthetase"/>
    <property type="match status" value="1"/>
</dbReference>
<comment type="catalytic activity">
    <reaction evidence="7">
        <text>deamido-NAD(+) + L-glutamine + ATP + H2O = L-glutamate + AMP + diphosphate + NAD(+) + H(+)</text>
        <dbReference type="Rhea" id="RHEA:24384"/>
        <dbReference type="ChEBI" id="CHEBI:15377"/>
        <dbReference type="ChEBI" id="CHEBI:15378"/>
        <dbReference type="ChEBI" id="CHEBI:29985"/>
        <dbReference type="ChEBI" id="CHEBI:30616"/>
        <dbReference type="ChEBI" id="CHEBI:33019"/>
        <dbReference type="ChEBI" id="CHEBI:57540"/>
        <dbReference type="ChEBI" id="CHEBI:58359"/>
        <dbReference type="ChEBI" id="CHEBI:58437"/>
        <dbReference type="ChEBI" id="CHEBI:456215"/>
        <dbReference type="EC" id="6.3.5.1"/>
    </reaction>
</comment>
<keyword evidence="11" id="KW-1185">Reference proteome</keyword>
<dbReference type="SUPFAM" id="SSF52402">
    <property type="entry name" value="Adenine nucleotide alpha hydrolases-like"/>
    <property type="match status" value="1"/>
</dbReference>
<dbReference type="PANTHER" id="PTHR23090:SF9">
    <property type="entry name" value="GLUTAMINE-DEPENDENT NAD(+) SYNTHETASE"/>
    <property type="match status" value="1"/>
</dbReference>
<dbReference type="InterPro" id="IPR022310">
    <property type="entry name" value="NAD/GMP_synthase"/>
</dbReference>
<dbReference type="Pfam" id="PF00795">
    <property type="entry name" value="CN_hydrolase"/>
    <property type="match status" value="1"/>
</dbReference>
<reference evidence="10 11" key="1">
    <citation type="submission" date="2005-11" db="EMBL/GenBank/DDBJ databases">
        <title>The complete genome sequence of Lawsonia intracellularis: the causative agent of proliferative enteropathy.</title>
        <authorList>
            <person name="Kaur K."/>
            <person name="Zhang Q."/>
            <person name="Beckler D."/>
            <person name="Munir S."/>
            <person name="Li L."/>
            <person name="Kinsley K."/>
            <person name="Herron L."/>
            <person name="Peterson A."/>
            <person name="May B."/>
            <person name="Singh S."/>
            <person name="Gebhart C."/>
            <person name="Kapur V."/>
        </authorList>
    </citation>
    <scope>NUCLEOTIDE SEQUENCE [LARGE SCALE GENOMIC DNA]</scope>
    <source>
        <strain evidence="10 11">PHE/MN1-00</strain>
    </source>
</reference>
<dbReference type="PANTHER" id="PTHR23090">
    <property type="entry name" value="NH 3 /GLUTAMINE-DEPENDENT NAD + SYNTHETASE"/>
    <property type="match status" value="1"/>
</dbReference>
<dbReference type="KEGG" id="lip:LI0244"/>
<dbReference type="InterPro" id="IPR036526">
    <property type="entry name" value="C-N_Hydrolase_sf"/>
</dbReference>
<evidence type="ECO:0000256" key="1">
    <source>
        <dbReference type="ARBA" id="ARBA00005188"/>
    </source>
</evidence>
<proteinExistence type="inferred from homology"/>
<dbReference type="eggNOG" id="COG0171">
    <property type="taxonomic scope" value="Bacteria"/>
</dbReference>
<dbReference type="UniPathway" id="UPA00253">
    <property type="reaction ID" value="UER00334"/>
</dbReference>
<evidence type="ECO:0000256" key="3">
    <source>
        <dbReference type="ARBA" id="ARBA00022598"/>
    </source>
</evidence>
<keyword evidence="3 7" id="KW-0436">Ligase</keyword>
<evidence type="ECO:0000259" key="9">
    <source>
        <dbReference type="PROSITE" id="PS50263"/>
    </source>
</evidence>
<dbReference type="OrthoDB" id="9799210at2"/>
<evidence type="ECO:0000256" key="6">
    <source>
        <dbReference type="ARBA" id="ARBA00023027"/>
    </source>
</evidence>
<dbReference type="Proteomes" id="UP000002430">
    <property type="component" value="Chromosome"/>
</dbReference>
<dbReference type="GO" id="GO:0003952">
    <property type="term" value="F:NAD+ synthase (glutamine-hydrolyzing) activity"/>
    <property type="evidence" value="ECO:0007669"/>
    <property type="project" value="UniProtKB-UniRule"/>
</dbReference>
<evidence type="ECO:0000256" key="8">
    <source>
        <dbReference type="RuleBase" id="RU003811"/>
    </source>
</evidence>
<dbReference type="GO" id="GO:0005737">
    <property type="term" value="C:cytoplasm"/>
    <property type="evidence" value="ECO:0007669"/>
    <property type="project" value="InterPro"/>
</dbReference>
<evidence type="ECO:0000256" key="4">
    <source>
        <dbReference type="ARBA" id="ARBA00022741"/>
    </source>
</evidence>
<dbReference type="PIRSF" id="PIRSF006630">
    <property type="entry name" value="NADS_GAT"/>
    <property type="match status" value="1"/>
</dbReference>
<dbReference type="InterPro" id="IPR003694">
    <property type="entry name" value="NAD_synthase"/>
</dbReference>
<dbReference type="AlphaFoldDB" id="Q1MRS6"/>
<comment type="pathway">
    <text evidence="1 7">Cofactor biosynthesis; NAD(+) biosynthesis; NAD(+) from deamido-NAD(+) (L-Gln route): step 1/1.</text>
</comment>
<feature type="domain" description="CN hydrolase" evidence="9">
    <location>
        <begin position="3"/>
        <end position="254"/>
    </location>
</feature>
<keyword evidence="5 7" id="KW-0067">ATP-binding</keyword>
<keyword evidence="4 7" id="KW-0547">Nucleotide-binding</keyword>